<keyword evidence="2" id="KW-1185">Reference proteome</keyword>
<evidence type="ECO:0008006" key="3">
    <source>
        <dbReference type="Google" id="ProtNLM"/>
    </source>
</evidence>
<dbReference type="eggNOG" id="COG1359">
    <property type="taxonomic scope" value="Bacteria"/>
</dbReference>
<dbReference type="Gene3D" id="3.30.70.100">
    <property type="match status" value="1"/>
</dbReference>
<dbReference type="OrthoDB" id="9804891at2"/>
<name>A4G436_HERAR</name>
<proteinExistence type="predicted"/>
<reference evidence="1 2" key="1">
    <citation type="journal article" date="2007" name="PLoS Genet.">
        <title>A tale of two oxidation states: bacterial colonization of arsenic-rich environments.</title>
        <authorList>
            <person name="Muller D."/>
            <person name="Medigue C."/>
            <person name="Koechler S."/>
            <person name="Barbe V."/>
            <person name="Barakat M."/>
            <person name="Talla E."/>
            <person name="Bonnefoy V."/>
            <person name="Krin E."/>
            <person name="Arsene-Ploetze F."/>
            <person name="Carapito C."/>
            <person name="Chandler M."/>
            <person name="Cournoyer B."/>
            <person name="Cruveiller S."/>
            <person name="Dossat C."/>
            <person name="Duval S."/>
            <person name="Heymann M."/>
            <person name="Leize E."/>
            <person name="Lieutaud A."/>
            <person name="Lievremont D."/>
            <person name="Makita Y."/>
            <person name="Mangenot S."/>
            <person name="Nitschke W."/>
            <person name="Ortet P."/>
            <person name="Perdrial N."/>
            <person name="Schoepp B."/>
            <person name="Siguier N."/>
            <person name="Simeonova D.D."/>
            <person name="Rouy Z."/>
            <person name="Segurens B."/>
            <person name="Turlin E."/>
            <person name="Vallenet D."/>
            <person name="Van Dorsselaer A."/>
            <person name="Weiss S."/>
            <person name="Weissenbach J."/>
            <person name="Lett M.C."/>
            <person name="Danchin A."/>
            <person name="Bertin P.N."/>
        </authorList>
    </citation>
    <scope>NUCLEOTIDE SEQUENCE [LARGE SCALE GENOMIC DNA]</scope>
    <source>
        <strain evidence="2">ULPAs1</strain>
    </source>
</reference>
<protein>
    <recommendedName>
        <fullName evidence="3">ABM domain-containing protein</fullName>
    </recommendedName>
</protein>
<accession>A4G436</accession>
<dbReference type="InterPro" id="IPR011008">
    <property type="entry name" value="Dimeric_a/b-barrel"/>
</dbReference>
<sequence>MVNVGLQVRLEAKPGKEKELEEFLRAQLSFAIGEPATTAWFAIKLDARTFGIFDAFPDETGRQAHLEGEIAKALGSAGAALLAHAPAIERFAVLAAKLPGNGEVPDSLG</sequence>
<dbReference type="Proteomes" id="UP000006697">
    <property type="component" value="Chromosome"/>
</dbReference>
<evidence type="ECO:0000313" key="1">
    <source>
        <dbReference type="EMBL" id="CAL61273.1"/>
    </source>
</evidence>
<dbReference type="SUPFAM" id="SSF54909">
    <property type="entry name" value="Dimeric alpha+beta barrel"/>
    <property type="match status" value="1"/>
</dbReference>
<dbReference type="AlphaFoldDB" id="A4G436"/>
<evidence type="ECO:0000313" key="2">
    <source>
        <dbReference type="Proteomes" id="UP000006697"/>
    </source>
</evidence>
<dbReference type="EMBL" id="CU207211">
    <property type="protein sequence ID" value="CAL61273.1"/>
    <property type="molecule type" value="Genomic_DNA"/>
</dbReference>
<dbReference type="STRING" id="204773.HEAR1094"/>
<dbReference type="KEGG" id="har:HEAR1094"/>
<gene>
    <name evidence="1" type="ordered locus">HEAR1094</name>
</gene>
<organism evidence="1 2">
    <name type="scientific">Herminiimonas arsenicoxydans</name>
    <dbReference type="NCBI Taxonomy" id="204773"/>
    <lineage>
        <taxon>Bacteria</taxon>
        <taxon>Pseudomonadati</taxon>
        <taxon>Pseudomonadota</taxon>
        <taxon>Betaproteobacteria</taxon>
        <taxon>Burkholderiales</taxon>
        <taxon>Oxalobacteraceae</taxon>
        <taxon>Herminiimonas</taxon>
    </lineage>
</organism>
<dbReference type="HOGENOM" id="CLU_148789_1_0_4"/>